<evidence type="ECO:0000259" key="10">
    <source>
        <dbReference type="Pfam" id="PF02784"/>
    </source>
</evidence>
<dbReference type="InterPro" id="IPR022644">
    <property type="entry name" value="De-COase2_N"/>
</dbReference>
<keyword evidence="8" id="KW-0456">Lyase</keyword>
<dbReference type="SUPFAM" id="SSF50621">
    <property type="entry name" value="Alanine racemase C-terminal domain-like"/>
    <property type="match status" value="1"/>
</dbReference>
<keyword evidence="7" id="KW-0620">Polyamine biosynthesis</keyword>
<dbReference type="GO" id="GO:0004014">
    <property type="term" value="F:adenosylmethionine decarboxylase activity"/>
    <property type="evidence" value="ECO:0007669"/>
    <property type="project" value="InterPro"/>
</dbReference>
<evidence type="ECO:0000256" key="6">
    <source>
        <dbReference type="ARBA" id="ARBA00023066"/>
    </source>
</evidence>
<dbReference type="PRINTS" id="PR01182">
    <property type="entry name" value="ORNDCRBXLASE"/>
</dbReference>
<dbReference type="InterPro" id="IPR022657">
    <property type="entry name" value="De-COase2_CS"/>
</dbReference>
<evidence type="ECO:0000256" key="8">
    <source>
        <dbReference type="ARBA" id="ARBA00023239"/>
    </source>
</evidence>
<organism evidence="11">
    <name type="scientific">Noctiluca scintillans</name>
    <name type="common">Sea sparkle</name>
    <name type="synonym">Red tide dinoflagellate</name>
    <dbReference type="NCBI Taxonomy" id="2966"/>
    <lineage>
        <taxon>Eukaryota</taxon>
        <taxon>Sar</taxon>
        <taxon>Alveolata</taxon>
        <taxon>Dinophyceae</taxon>
        <taxon>Noctilucales</taxon>
        <taxon>Noctilucaceae</taxon>
        <taxon>Noctiluca</taxon>
    </lineage>
</organism>
<evidence type="ECO:0000256" key="3">
    <source>
        <dbReference type="ARBA" id="ARBA00008466"/>
    </source>
</evidence>
<sequence length="766" mass="83872">MPSMPGFVDNFCGPDKTLTLRFKGSKIVARSLRFIDKQSWSAVLHEDIVGVVDSNIVDVSAAGKKHKKVNTSGITGYIFSESSLLVSDTTLTLKTSLRSPVDSIEQIFDLVVPGWQAKYPGQYLKFMSYSRPGDVLGRSSWPREVEHLNKHLAGEASSLGTDDDVVHVYVDNYLSKDEISDMVLTEVSLSELDSGSVAQRFCKERCKEFRDTWAQLHGDEARSMTSRALFDEHFFNSTGYSANGVFGRHWTTIRSNPKSPNVSVETSLPLTREAKHHFVLGAENLCRAGRLRVFEFSLCPKLFSGERLRDVPGFTLDRTSQSVSGKFACALHHYSRLPTMSPTLAPQSPEMRVPHDLELSATPFDFIDEQDVPKKAVDLFLESCQEETTDLPVHLLDLGALHRKAEEWRSLLPRVEPFYAVKCNSHPAILETLWRLWKDWGKGGFDCASPSEIESVLGLGADPVQKIVYANPCKHSSAVEFARECGVKRLVFDNLAELDKIASIYPDAELTLRVQTDDSLAQCPLSNKFGVPVDGAGALLSKAVALGLKVVGVSFHVGSGCSQTGAFRSALQRAKAVFDEASRQGLSLTLLDIGGGFPGWDEDGETTFANHANDITPLLEELFPSPAIQVIAEPGRFFAATAQSLVATVIAVADSPQGQRCYLNDGVYGSFNCLVYDHASVPKPLIFRGGHELSEIAGGPLGQCTLFGPTCDGFDLLCDDMLLPTFQVGDKLLFKNMGAYTSSAATRFNGFEPAGTFIVKSRKRAA</sequence>
<evidence type="ECO:0000256" key="7">
    <source>
        <dbReference type="ARBA" id="ARBA00023115"/>
    </source>
</evidence>
<dbReference type="SUPFAM" id="SSF56276">
    <property type="entry name" value="S-adenosylmethionine decarboxylase"/>
    <property type="match status" value="1"/>
</dbReference>
<feature type="domain" description="Orn/DAP/Arg decarboxylase 2 N-terminal" evidence="10">
    <location>
        <begin position="399"/>
        <end position="640"/>
    </location>
</feature>
<dbReference type="InterPro" id="IPR000183">
    <property type="entry name" value="Orn/DAP/Arg_de-COase"/>
</dbReference>
<proteinExistence type="inferred from homology"/>
<dbReference type="GO" id="GO:0004586">
    <property type="term" value="F:ornithine decarboxylase activity"/>
    <property type="evidence" value="ECO:0007669"/>
    <property type="project" value="TreeGrafter"/>
</dbReference>
<dbReference type="PANTHER" id="PTHR11482">
    <property type="entry name" value="ARGININE/DIAMINOPIMELATE/ORNITHINE DECARBOXYLASE"/>
    <property type="match status" value="1"/>
</dbReference>
<comment type="pathway">
    <text evidence="2">Amine and polyamine biosynthesis; S-adenosylmethioninamine biosynthesis; S-adenosylmethioninamine from S-adenosyl-L-methionine: step 1/1.</text>
</comment>
<dbReference type="CDD" id="cd00622">
    <property type="entry name" value="PLPDE_III_ODC"/>
    <property type="match status" value="1"/>
</dbReference>
<dbReference type="SUPFAM" id="SSF51419">
    <property type="entry name" value="PLP-binding barrel"/>
    <property type="match status" value="1"/>
</dbReference>
<feature type="active site" description="Proton donor" evidence="9">
    <location>
        <position position="711"/>
    </location>
</feature>
<comment type="similarity">
    <text evidence="4">Belongs to the Orn/Lys/Arg decarboxylase class-II family.</text>
</comment>
<dbReference type="InterPro" id="IPR048283">
    <property type="entry name" value="AdoMetDC-like"/>
</dbReference>
<evidence type="ECO:0000256" key="2">
    <source>
        <dbReference type="ARBA" id="ARBA00004911"/>
    </source>
</evidence>
<name>A0A7S1AKA3_NOCSC</name>
<dbReference type="Gene3D" id="3.20.20.10">
    <property type="entry name" value="Alanine racemase"/>
    <property type="match status" value="1"/>
</dbReference>
<comment type="similarity">
    <text evidence="3">Belongs to the eukaryotic AdoMetDC family.</text>
</comment>
<dbReference type="PANTHER" id="PTHR11482:SF6">
    <property type="entry name" value="ORNITHINE DECARBOXYLASE 1-RELATED"/>
    <property type="match status" value="1"/>
</dbReference>
<evidence type="ECO:0000256" key="9">
    <source>
        <dbReference type="PIRSR" id="PIRSR600183-50"/>
    </source>
</evidence>
<dbReference type="GO" id="GO:0033387">
    <property type="term" value="P:putrescine biosynthetic process from arginine, via ornithine"/>
    <property type="evidence" value="ECO:0007669"/>
    <property type="project" value="TreeGrafter"/>
</dbReference>
<keyword evidence="5 9" id="KW-0663">Pyridoxal phosphate</keyword>
<evidence type="ECO:0000313" key="11">
    <source>
        <dbReference type="EMBL" id="CAD8857018.1"/>
    </source>
</evidence>
<keyword evidence="6" id="KW-0745">Spermidine biosynthesis</keyword>
<dbReference type="GO" id="GO:0005737">
    <property type="term" value="C:cytoplasm"/>
    <property type="evidence" value="ECO:0007669"/>
    <property type="project" value="TreeGrafter"/>
</dbReference>
<dbReference type="FunFam" id="3.20.20.10:FF:000005">
    <property type="entry name" value="Ornithine decarboxylase"/>
    <property type="match status" value="1"/>
</dbReference>
<evidence type="ECO:0000256" key="4">
    <source>
        <dbReference type="ARBA" id="ARBA00008872"/>
    </source>
</evidence>
<dbReference type="EMBL" id="HBFQ01044278">
    <property type="protein sequence ID" value="CAD8857018.1"/>
    <property type="molecule type" value="Transcribed_RNA"/>
</dbReference>
<dbReference type="Pfam" id="PF01536">
    <property type="entry name" value="SAM_decarbox"/>
    <property type="match status" value="1"/>
</dbReference>
<dbReference type="InterPro" id="IPR029066">
    <property type="entry name" value="PLP-binding_barrel"/>
</dbReference>
<dbReference type="PROSITE" id="PS00879">
    <property type="entry name" value="ODR_DC_2_2"/>
    <property type="match status" value="1"/>
</dbReference>
<dbReference type="Gene3D" id="2.40.37.10">
    <property type="entry name" value="Lyase, Ornithine Decarboxylase, Chain A, domain 1"/>
    <property type="match status" value="1"/>
</dbReference>
<dbReference type="GO" id="GO:0008295">
    <property type="term" value="P:spermidine biosynthetic process"/>
    <property type="evidence" value="ECO:0007669"/>
    <property type="project" value="UniProtKB-KW"/>
</dbReference>
<dbReference type="Gene3D" id="3.60.90.10">
    <property type="entry name" value="S-adenosylmethionine decarboxylase"/>
    <property type="match status" value="1"/>
</dbReference>
<gene>
    <name evidence="11" type="ORF">NSCI0253_LOCUS31370</name>
</gene>
<dbReference type="PRINTS" id="PR01179">
    <property type="entry name" value="ODADCRBXLASE"/>
</dbReference>
<evidence type="ECO:0000256" key="5">
    <source>
        <dbReference type="ARBA" id="ARBA00022898"/>
    </source>
</evidence>
<accession>A0A7S1AKA3</accession>
<dbReference type="Pfam" id="PF02784">
    <property type="entry name" value="Orn_Arg_deC_N"/>
    <property type="match status" value="1"/>
</dbReference>
<dbReference type="InterPro" id="IPR009006">
    <property type="entry name" value="Ala_racemase/Decarboxylase_C"/>
</dbReference>
<dbReference type="UniPathway" id="UPA00331">
    <property type="reaction ID" value="UER00451"/>
</dbReference>
<reference evidence="11" key="1">
    <citation type="submission" date="2021-01" db="EMBL/GenBank/DDBJ databases">
        <authorList>
            <person name="Corre E."/>
            <person name="Pelletier E."/>
            <person name="Niang G."/>
            <person name="Scheremetjew M."/>
            <person name="Finn R."/>
            <person name="Kale V."/>
            <person name="Holt S."/>
            <person name="Cochrane G."/>
            <person name="Meng A."/>
            <person name="Brown T."/>
            <person name="Cohen L."/>
        </authorList>
    </citation>
    <scope>NUCLEOTIDE SEQUENCE</scope>
</reference>
<feature type="modified residue" description="N6-(pyridoxal phosphate)lysine" evidence="9">
    <location>
        <position position="422"/>
    </location>
</feature>
<comment type="cofactor">
    <cofactor evidence="1 9">
        <name>pyridoxal 5'-phosphate</name>
        <dbReference type="ChEBI" id="CHEBI:597326"/>
    </cofactor>
</comment>
<dbReference type="AlphaFoldDB" id="A0A7S1AKA3"/>
<dbReference type="InterPro" id="IPR016067">
    <property type="entry name" value="S-AdoMet_deCO2ase_core"/>
</dbReference>
<dbReference type="InterPro" id="IPR002433">
    <property type="entry name" value="Orn_de-COase"/>
</dbReference>
<protein>
    <recommendedName>
        <fullName evidence="10">Orn/DAP/Arg decarboxylase 2 N-terminal domain-containing protein</fullName>
    </recommendedName>
</protein>
<evidence type="ECO:0000256" key="1">
    <source>
        <dbReference type="ARBA" id="ARBA00001933"/>
    </source>
</evidence>